<proteinExistence type="predicted"/>
<evidence type="ECO:0000256" key="3">
    <source>
        <dbReference type="SAM" id="MobiDB-lite"/>
    </source>
</evidence>
<dbReference type="PANTHER" id="PTHR11364:SF27">
    <property type="entry name" value="SULFURTRANSFERASE"/>
    <property type="match status" value="1"/>
</dbReference>
<evidence type="ECO:0000256" key="2">
    <source>
        <dbReference type="ARBA" id="ARBA00022737"/>
    </source>
</evidence>
<dbReference type="InterPro" id="IPR045078">
    <property type="entry name" value="TST/MPST-like"/>
</dbReference>
<dbReference type="CDD" id="cd01449">
    <property type="entry name" value="TST_Repeat_2"/>
    <property type="match status" value="1"/>
</dbReference>
<dbReference type="SMART" id="SM00450">
    <property type="entry name" value="RHOD"/>
    <property type="match status" value="2"/>
</dbReference>
<feature type="compositionally biased region" description="Polar residues" evidence="3">
    <location>
        <begin position="12"/>
        <end position="24"/>
    </location>
</feature>
<sequence length="316" mass="33043">MSQRRRRRLAIASSQTAAGSSGWRSTDMNRDAVLITPVQLRGLLDSGRDVVLLDVRWELGRTDGQHAYLDGHLPGAVFVDLETELAGPPSPEEGRHPLPTLEDLEDHARRWGVRSESAVVVYDAVGGLSAARAWWLLRWGGHADVRILDGGLAGWLAAGGVLGTDVPDPVRGDVELVGHQMPVVDADGAAAVAAGDGILLDARAAERFRGEVEPVDPRAGHVPGAVSAPTSSALVDGAFLPDDLLRPHFEGLGVDVASHQPGVPGPDQEVAVYCGSGVTASHEIAALAAVGVTAALYPGSWSQWSNDSSREVATGA</sequence>
<dbReference type="InterPro" id="IPR036873">
    <property type="entry name" value="Rhodanese-like_dom_sf"/>
</dbReference>
<dbReference type="SUPFAM" id="SSF52821">
    <property type="entry name" value="Rhodanese/Cell cycle control phosphatase"/>
    <property type="match status" value="2"/>
</dbReference>
<dbReference type="Pfam" id="PF00581">
    <property type="entry name" value="Rhodanese"/>
    <property type="match status" value="2"/>
</dbReference>
<dbReference type="InterPro" id="IPR001307">
    <property type="entry name" value="Thiosulphate_STrfase_CS"/>
</dbReference>
<feature type="domain" description="Rhodanese" evidence="4">
    <location>
        <begin position="46"/>
        <end position="164"/>
    </location>
</feature>
<keyword evidence="2" id="KW-0677">Repeat</keyword>
<evidence type="ECO:0000313" key="6">
    <source>
        <dbReference type="Proteomes" id="UP000774283"/>
    </source>
</evidence>
<gene>
    <name evidence="5" type="ORF">HF995_02680</name>
</gene>
<dbReference type="Proteomes" id="UP000774283">
    <property type="component" value="Unassembled WGS sequence"/>
</dbReference>
<dbReference type="EMBL" id="JAAXOW010000001">
    <property type="protein sequence ID" value="NKX92185.1"/>
    <property type="molecule type" value="Genomic_DNA"/>
</dbReference>
<dbReference type="PROSITE" id="PS50206">
    <property type="entry name" value="RHODANESE_3"/>
    <property type="match status" value="2"/>
</dbReference>
<evidence type="ECO:0000256" key="1">
    <source>
        <dbReference type="ARBA" id="ARBA00022679"/>
    </source>
</evidence>
<dbReference type="PROSITE" id="PS00380">
    <property type="entry name" value="RHODANESE_1"/>
    <property type="match status" value="1"/>
</dbReference>
<feature type="domain" description="Rhodanese" evidence="4">
    <location>
        <begin position="193"/>
        <end position="313"/>
    </location>
</feature>
<evidence type="ECO:0000313" key="5">
    <source>
        <dbReference type="EMBL" id="NKX92185.1"/>
    </source>
</evidence>
<dbReference type="PANTHER" id="PTHR11364">
    <property type="entry name" value="THIOSULFATE SULFERTANSFERASE"/>
    <property type="match status" value="1"/>
</dbReference>
<accession>A0A9X5F9W6</accession>
<dbReference type="InterPro" id="IPR001763">
    <property type="entry name" value="Rhodanese-like_dom"/>
</dbReference>
<dbReference type="Gene3D" id="3.40.250.10">
    <property type="entry name" value="Rhodanese-like domain"/>
    <property type="match status" value="2"/>
</dbReference>
<organism evidence="5 6">
    <name type="scientific">Sanguibacter hominis ATCC BAA-789</name>
    <dbReference type="NCBI Taxonomy" id="1312740"/>
    <lineage>
        <taxon>Bacteria</taxon>
        <taxon>Bacillati</taxon>
        <taxon>Actinomycetota</taxon>
        <taxon>Actinomycetes</taxon>
        <taxon>Micrococcales</taxon>
        <taxon>Sanguibacteraceae</taxon>
        <taxon>Sanguibacter</taxon>
    </lineage>
</organism>
<reference evidence="5 6" key="1">
    <citation type="submission" date="2020-04" db="EMBL/GenBank/DDBJ databases">
        <title>MicrobeNet Type strains.</title>
        <authorList>
            <person name="Nicholson A.C."/>
        </authorList>
    </citation>
    <scope>NUCLEOTIDE SEQUENCE [LARGE SCALE GENOMIC DNA]</scope>
    <source>
        <strain evidence="5 6">ATCC BAA-789</strain>
    </source>
</reference>
<keyword evidence="1" id="KW-0808">Transferase</keyword>
<dbReference type="GO" id="GO:0004792">
    <property type="term" value="F:thiosulfate-cyanide sulfurtransferase activity"/>
    <property type="evidence" value="ECO:0007669"/>
    <property type="project" value="InterPro"/>
</dbReference>
<keyword evidence="6" id="KW-1185">Reference proteome</keyword>
<comment type="caution">
    <text evidence="5">The sequence shown here is derived from an EMBL/GenBank/DDBJ whole genome shotgun (WGS) entry which is preliminary data.</text>
</comment>
<evidence type="ECO:0000259" key="4">
    <source>
        <dbReference type="PROSITE" id="PS50206"/>
    </source>
</evidence>
<protein>
    <submittedName>
        <fullName evidence="5">Sulfurtransferase</fullName>
    </submittedName>
</protein>
<dbReference type="AlphaFoldDB" id="A0A9X5F9W6"/>
<feature type="region of interest" description="Disordered" evidence="3">
    <location>
        <begin position="1"/>
        <end position="24"/>
    </location>
</feature>
<dbReference type="CDD" id="cd01448">
    <property type="entry name" value="TST_Repeat_1"/>
    <property type="match status" value="1"/>
</dbReference>
<name>A0A9X5F9W6_9MICO</name>